<organism evidence="2 3">
    <name type="scientific">Tritrichomonas foetus</name>
    <dbReference type="NCBI Taxonomy" id="1144522"/>
    <lineage>
        <taxon>Eukaryota</taxon>
        <taxon>Metamonada</taxon>
        <taxon>Parabasalia</taxon>
        <taxon>Tritrichomonadida</taxon>
        <taxon>Tritrichomonadidae</taxon>
        <taxon>Tritrichomonas</taxon>
    </lineage>
</organism>
<accession>A0A1J4KQX0</accession>
<gene>
    <name evidence="2" type="ORF">TRFO_16530</name>
</gene>
<feature type="compositionally biased region" description="Basic residues" evidence="1">
    <location>
        <begin position="133"/>
        <end position="144"/>
    </location>
</feature>
<keyword evidence="3" id="KW-1185">Reference proteome</keyword>
<evidence type="ECO:0008006" key="4">
    <source>
        <dbReference type="Google" id="ProtNLM"/>
    </source>
</evidence>
<evidence type="ECO:0000313" key="2">
    <source>
        <dbReference type="EMBL" id="OHT13328.1"/>
    </source>
</evidence>
<evidence type="ECO:0000256" key="1">
    <source>
        <dbReference type="SAM" id="MobiDB-lite"/>
    </source>
</evidence>
<reference evidence="2" key="1">
    <citation type="submission" date="2016-10" db="EMBL/GenBank/DDBJ databases">
        <authorList>
            <person name="Benchimol M."/>
            <person name="Almeida L.G."/>
            <person name="Vasconcelos A.T."/>
            <person name="Perreira-Neves A."/>
            <person name="Rosa I.A."/>
            <person name="Tasca T."/>
            <person name="Bogo M.R."/>
            <person name="de Souza W."/>
        </authorList>
    </citation>
    <scope>NUCLEOTIDE SEQUENCE [LARGE SCALE GENOMIC DNA]</scope>
    <source>
        <strain evidence="2">K</strain>
    </source>
</reference>
<dbReference type="InterPro" id="IPR025659">
    <property type="entry name" value="Tubby-like_C"/>
</dbReference>
<evidence type="ECO:0000313" key="3">
    <source>
        <dbReference type="Proteomes" id="UP000179807"/>
    </source>
</evidence>
<comment type="caution">
    <text evidence="2">The sequence shown here is derived from an EMBL/GenBank/DDBJ whole genome shotgun (WGS) entry which is preliminary data.</text>
</comment>
<protein>
    <recommendedName>
        <fullName evidence="4">Tubby C-terminal domain-containing protein</fullName>
    </recommendedName>
</protein>
<dbReference type="AlphaFoldDB" id="A0A1J4KQX0"/>
<dbReference type="EMBL" id="MLAK01000543">
    <property type="protein sequence ID" value="OHT13328.1"/>
    <property type="molecule type" value="Genomic_DNA"/>
</dbReference>
<dbReference type="Gene3D" id="3.20.90.10">
    <property type="entry name" value="Tubby Protein, Chain A"/>
    <property type="match status" value="1"/>
</dbReference>
<feature type="compositionally biased region" description="Basic and acidic residues" evidence="1">
    <location>
        <begin position="72"/>
        <end position="86"/>
    </location>
</feature>
<dbReference type="GeneID" id="94833737"/>
<dbReference type="RefSeq" id="XP_068366464.1">
    <property type="nucleotide sequence ID" value="XM_068499033.1"/>
</dbReference>
<sequence>MSIPSVHFKAPSRKPGQPKSNAPRPPIGNKRVADRLVTLEFSSEDSSDELPVIQTRKSKHTLIDIADSSSSSEKEVEVTPAKEVDWGSKNPHPANFRPRQPSHSLVRSGRDSSANSDSLPSASDHNHSDSQHSGRRRRRVRRPIQKVIIEEEEDKSDDPPETEIPVHRRAAPSGRQRSRTLEPHPQRPPARNIETFTVVKEVKKSKRGTNADFRMMQNETALFFSKIGKDDIGINYIISKSIPVMPDSPDNVGILRKQCHGKRYTVYGTSEKPFDDRDAEACGFAFVKLPEVKSKQKAFRIAFREDSELYYPVSKRRELSRVAETGEAFANLKTYVNKPPTIGPDGNLINYFGTIFVVDSLKNYIVADENDKPLFMIFKSSEASFTVKAKPPITPLMAFGMSIAIIEDCR</sequence>
<feature type="compositionally biased region" description="Acidic residues" evidence="1">
    <location>
        <begin position="150"/>
        <end position="161"/>
    </location>
</feature>
<feature type="region of interest" description="Disordered" evidence="1">
    <location>
        <begin position="1"/>
        <end position="190"/>
    </location>
</feature>
<proteinExistence type="predicted"/>
<feature type="compositionally biased region" description="Low complexity" evidence="1">
    <location>
        <begin position="111"/>
        <end position="123"/>
    </location>
</feature>
<dbReference type="OrthoDB" id="8775810at2759"/>
<dbReference type="VEuPathDB" id="TrichDB:TRFO_16530"/>
<dbReference type="Proteomes" id="UP000179807">
    <property type="component" value="Unassembled WGS sequence"/>
</dbReference>
<name>A0A1J4KQX0_9EUKA</name>